<keyword evidence="3" id="KW-0804">Transcription</keyword>
<dbReference type="PANTHER" id="PTHR13096">
    <property type="entry name" value="MINA53 MYC INDUCED NUCLEAR ANTIGEN"/>
    <property type="match status" value="1"/>
</dbReference>
<dbReference type="Pfam" id="PF08007">
    <property type="entry name" value="JmjC_2"/>
    <property type="match status" value="1"/>
</dbReference>
<keyword evidence="7" id="KW-1185">Reference proteome</keyword>
<keyword evidence="2 3" id="KW-0408">Iron</keyword>
<evidence type="ECO:0000259" key="5">
    <source>
        <dbReference type="PROSITE" id="PS51184"/>
    </source>
</evidence>
<dbReference type="EMBL" id="CAJNJA010005901">
    <property type="protein sequence ID" value="CAE7201170.1"/>
    <property type="molecule type" value="Genomic_DNA"/>
</dbReference>
<proteinExistence type="inferred from homology"/>
<dbReference type="SUPFAM" id="SSF51197">
    <property type="entry name" value="Clavaminate synthase-like"/>
    <property type="match status" value="1"/>
</dbReference>
<dbReference type="GO" id="GO:0051864">
    <property type="term" value="F:histone H3K36 demethylase activity"/>
    <property type="evidence" value="ECO:0007669"/>
    <property type="project" value="TreeGrafter"/>
</dbReference>
<keyword evidence="3" id="KW-0805">Transcription regulation</keyword>
<feature type="domain" description="JmjC" evidence="5">
    <location>
        <begin position="89"/>
        <end position="218"/>
    </location>
</feature>
<comment type="cofactor">
    <cofactor evidence="3">
        <name>Fe(2+)</name>
        <dbReference type="ChEBI" id="CHEBI:29033"/>
    </cofactor>
    <text evidence="3">Binds 1 Fe(2+) ion per subunit.</text>
</comment>
<dbReference type="PANTHER" id="PTHR13096:SF8">
    <property type="entry name" value="RIBOSOMAL OXYGENASE 1"/>
    <property type="match status" value="1"/>
</dbReference>
<name>A0A812J6T4_9DINO</name>
<dbReference type="GO" id="GO:0032453">
    <property type="term" value="F:histone H3K4 demethylase activity"/>
    <property type="evidence" value="ECO:0007669"/>
    <property type="project" value="TreeGrafter"/>
</dbReference>
<dbReference type="GO" id="GO:0005730">
    <property type="term" value="C:nucleolus"/>
    <property type="evidence" value="ECO:0007669"/>
    <property type="project" value="TreeGrafter"/>
</dbReference>
<comment type="subcellular location">
    <subcellularLocation>
        <location evidence="3">Nucleus</location>
    </subcellularLocation>
</comment>
<comment type="similarity">
    <text evidence="3">Belongs to the ROX family.</text>
</comment>
<dbReference type="PROSITE" id="PS51184">
    <property type="entry name" value="JMJC"/>
    <property type="match status" value="1"/>
</dbReference>
<dbReference type="OrthoDB" id="425950at2759"/>
<organism evidence="6 7">
    <name type="scientific">Symbiodinium necroappetens</name>
    <dbReference type="NCBI Taxonomy" id="1628268"/>
    <lineage>
        <taxon>Eukaryota</taxon>
        <taxon>Sar</taxon>
        <taxon>Alveolata</taxon>
        <taxon>Dinophyceae</taxon>
        <taxon>Suessiales</taxon>
        <taxon>Symbiodiniaceae</taxon>
        <taxon>Symbiodinium</taxon>
    </lineage>
</organism>
<dbReference type="EC" id="1.14.11.-" evidence="3"/>
<evidence type="ECO:0000256" key="1">
    <source>
        <dbReference type="ARBA" id="ARBA00022723"/>
    </source>
</evidence>
<feature type="coiled-coil region" evidence="4">
    <location>
        <begin position="67"/>
        <end position="94"/>
    </location>
</feature>
<evidence type="ECO:0000256" key="3">
    <source>
        <dbReference type="RuleBase" id="RU366061"/>
    </source>
</evidence>
<gene>
    <name evidence="6" type="ORF">SNEC2469_LOCUS1565</name>
</gene>
<dbReference type="InterPro" id="IPR039994">
    <property type="entry name" value="NO66-like"/>
</dbReference>
<keyword evidence="3" id="KW-0560">Oxidoreductase</keyword>
<dbReference type="Proteomes" id="UP000601435">
    <property type="component" value="Unassembled WGS sequence"/>
</dbReference>
<evidence type="ECO:0000256" key="2">
    <source>
        <dbReference type="ARBA" id="ARBA00023004"/>
    </source>
</evidence>
<dbReference type="AlphaFoldDB" id="A0A812J6T4"/>
<evidence type="ECO:0000256" key="4">
    <source>
        <dbReference type="SAM" id="Coils"/>
    </source>
</evidence>
<evidence type="ECO:0000313" key="7">
    <source>
        <dbReference type="Proteomes" id="UP000601435"/>
    </source>
</evidence>
<dbReference type="Gene3D" id="2.60.120.650">
    <property type="entry name" value="Cupin"/>
    <property type="match status" value="1"/>
</dbReference>
<reference evidence="6" key="1">
    <citation type="submission" date="2021-02" db="EMBL/GenBank/DDBJ databases">
        <authorList>
            <person name="Dougan E. K."/>
            <person name="Rhodes N."/>
            <person name="Thang M."/>
            <person name="Chan C."/>
        </authorList>
    </citation>
    <scope>NUCLEOTIDE SEQUENCE</scope>
</reference>
<keyword evidence="4" id="KW-0175">Coiled coil</keyword>
<dbReference type="InterPro" id="IPR003347">
    <property type="entry name" value="JmjC_dom"/>
</dbReference>
<keyword evidence="1 3" id="KW-0479">Metal-binding</keyword>
<protein>
    <recommendedName>
        <fullName evidence="3">Bifunctional lysine-specific demethylase and histidyl-hydroxylase</fullName>
        <ecNumber evidence="3">1.14.11.-</ecNumber>
    </recommendedName>
</protein>
<accession>A0A812J6T4</accession>
<comment type="caution">
    <text evidence="6">The sequence shown here is derived from an EMBL/GenBank/DDBJ whole genome shotgun (WGS) entry which is preliminary data.</text>
</comment>
<feature type="non-terminal residue" evidence="6">
    <location>
        <position position="218"/>
    </location>
</feature>
<keyword evidence="3" id="KW-0539">Nucleus</keyword>
<sequence length="218" mass="24228">MPFVIGCADAVAETWTLEDQLKLLQPGSYPSFADKPELQKEVVKLSGYSRFTHSAIGQLKAHSFMAQDNVTADKKVAEETCENLTDELVRERVKNSTWVLSSGNSLSPRLAEVCQSMQSAFQLPFVTLNVYISHLDAPVTAPLHTDRFDSFIMQTEGFKRWRIFGTSNSVPAWPVLDSGMTDRGKAGDVLYLEQVGDMLIDETLAPGDVLYLPRGFPH</sequence>
<dbReference type="GO" id="GO:0005506">
    <property type="term" value="F:iron ion binding"/>
    <property type="evidence" value="ECO:0007669"/>
    <property type="project" value="UniProtKB-UniRule"/>
</dbReference>
<comment type="function">
    <text evidence="3">Oxygenase that can act as both a histone lysine demethylase and a ribosomal histidine hydroxylase.</text>
</comment>
<keyword evidence="3" id="KW-0223">Dioxygenase</keyword>
<evidence type="ECO:0000313" key="6">
    <source>
        <dbReference type="EMBL" id="CAE7201170.1"/>
    </source>
</evidence>